<dbReference type="PROSITE" id="PS00665">
    <property type="entry name" value="DHDPS_1"/>
    <property type="match status" value="1"/>
</dbReference>
<feature type="binding site" evidence="5">
    <location>
        <position position="45"/>
    </location>
    <ligand>
        <name>pyruvate</name>
        <dbReference type="ChEBI" id="CHEBI:15361"/>
    </ligand>
</feature>
<dbReference type="PIRSF" id="PIRSF001365">
    <property type="entry name" value="DHDPS"/>
    <property type="match status" value="1"/>
</dbReference>
<dbReference type="EMBL" id="CVTD020000011">
    <property type="protein sequence ID" value="CRZ34167.1"/>
    <property type="molecule type" value="Genomic_DNA"/>
</dbReference>
<sequence length="297" mass="33497">MKAKFITPVVTAFNKNYNPDFKANQKIWDYVIEGGIDGIILFGSTGEFFALSVDQKKELIQAAAEHIRNRVSLIVGTGSMQLNETIELSQYAAKCKADGVIIVPPYYFSLSSDSIETYFDKIAEAVDTKIYIYNYPERTGYDITPDLMLRLRRKHKNIAGCKDTVVNFAHTRKLIDAILPEFPDFEIYSGYDDYFARNVLSGGCGAIGGLTNIAPEIGSGWVKAFKENDIEKISFYQKQMDILARLFDFGVPFVPLVKKAMVLRGLPMEDICMPPLKKPTKEQTEQIKEILNKLSKI</sequence>
<proteinExistence type="inferred from homology"/>
<dbReference type="CDD" id="cd00408">
    <property type="entry name" value="DHDPS-like"/>
    <property type="match status" value="1"/>
</dbReference>
<feature type="active site" description="Proton donor/acceptor" evidence="4">
    <location>
        <position position="133"/>
    </location>
</feature>
<dbReference type="Proteomes" id="UP000236497">
    <property type="component" value="Unassembled WGS sequence"/>
</dbReference>
<dbReference type="InterPro" id="IPR013785">
    <property type="entry name" value="Aldolase_TIM"/>
</dbReference>
<evidence type="ECO:0008006" key="8">
    <source>
        <dbReference type="Google" id="ProtNLM"/>
    </source>
</evidence>
<evidence type="ECO:0000256" key="2">
    <source>
        <dbReference type="ARBA" id="ARBA00023270"/>
    </source>
</evidence>
<reference evidence="6 7" key="1">
    <citation type="submission" date="2015-06" db="EMBL/GenBank/DDBJ databases">
        <authorList>
            <person name="Wibberg Daniel"/>
        </authorList>
    </citation>
    <scope>NUCLEOTIDE SEQUENCE [LARGE SCALE GENOMIC DNA]</scope>
    <source>
        <strain evidence="6 7">T3/55T</strain>
    </source>
</reference>
<dbReference type="PANTHER" id="PTHR12128">
    <property type="entry name" value="DIHYDRODIPICOLINATE SYNTHASE"/>
    <property type="match status" value="1"/>
</dbReference>
<dbReference type="RefSeq" id="WP_103202288.1">
    <property type="nucleotide sequence ID" value="NZ_CVTD020000011.1"/>
</dbReference>
<evidence type="ECO:0000256" key="4">
    <source>
        <dbReference type="PIRSR" id="PIRSR001365-1"/>
    </source>
</evidence>
<protein>
    <recommendedName>
        <fullName evidence="8">4-hydroxy-tetrahydrodipicolinate synthase</fullName>
    </recommendedName>
</protein>
<dbReference type="InterPro" id="IPR020624">
    <property type="entry name" value="Schiff_base-form_aldolases_CS"/>
</dbReference>
<dbReference type="Gene3D" id="3.20.20.70">
    <property type="entry name" value="Aldolase class I"/>
    <property type="match status" value="1"/>
</dbReference>
<dbReference type="AlphaFoldDB" id="A0A0H5SFA4"/>
<name>A0A0H5SFA4_HERHM</name>
<gene>
    <name evidence="6" type="ORF">HHT355_0964</name>
</gene>
<dbReference type="Pfam" id="PF00701">
    <property type="entry name" value="DHDPS"/>
    <property type="match status" value="1"/>
</dbReference>
<dbReference type="OrthoDB" id="9782828at2"/>
<feature type="binding site" evidence="5">
    <location>
        <position position="207"/>
    </location>
    <ligand>
        <name>pyruvate</name>
        <dbReference type="ChEBI" id="CHEBI:15361"/>
    </ligand>
</feature>
<evidence type="ECO:0000256" key="1">
    <source>
        <dbReference type="ARBA" id="ARBA00023239"/>
    </source>
</evidence>
<dbReference type="GO" id="GO:0016829">
    <property type="term" value="F:lyase activity"/>
    <property type="evidence" value="ECO:0007669"/>
    <property type="project" value="UniProtKB-KW"/>
</dbReference>
<evidence type="ECO:0000256" key="3">
    <source>
        <dbReference type="PIRNR" id="PIRNR001365"/>
    </source>
</evidence>
<comment type="similarity">
    <text evidence="3">Belongs to the DapA family.</text>
</comment>
<organism evidence="6 7">
    <name type="scientific">Herbinix hemicellulosilytica</name>
    <dbReference type="NCBI Taxonomy" id="1564487"/>
    <lineage>
        <taxon>Bacteria</taxon>
        <taxon>Bacillati</taxon>
        <taxon>Bacillota</taxon>
        <taxon>Clostridia</taxon>
        <taxon>Lachnospirales</taxon>
        <taxon>Lachnospiraceae</taxon>
        <taxon>Herbinix</taxon>
    </lineage>
</organism>
<dbReference type="PANTHER" id="PTHR12128:SF28">
    <property type="entry name" value="2-DEHYDRO-3-DEOXY-D-GLUCONATE ALDOLASE YAGE-RELATED"/>
    <property type="match status" value="1"/>
</dbReference>
<feature type="active site" description="Schiff-base intermediate with substrate" evidence="4">
    <location>
        <position position="162"/>
    </location>
</feature>
<accession>A0A0H5SFA4</accession>
<dbReference type="SMART" id="SM01130">
    <property type="entry name" value="DHDPS"/>
    <property type="match status" value="1"/>
</dbReference>
<keyword evidence="1 3" id="KW-0456">Lyase</keyword>
<keyword evidence="2" id="KW-0704">Schiff base</keyword>
<dbReference type="PRINTS" id="PR00146">
    <property type="entry name" value="DHPICSNTHASE"/>
</dbReference>
<keyword evidence="7" id="KW-1185">Reference proteome</keyword>
<dbReference type="GO" id="GO:0005829">
    <property type="term" value="C:cytosol"/>
    <property type="evidence" value="ECO:0007669"/>
    <property type="project" value="TreeGrafter"/>
</dbReference>
<evidence type="ECO:0000313" key="6">
    <source>
        <dbReference type="EMBL" id="CRZ34167.1"/>
    </source>
</evidence>
<dbReference type="SUPFAM" id="SSF51569">
    <property type="entry name" value="Aldolase"/>
    <property type="match status" value="1"/>
</dbReference>
<evidence type="ECO:0000313" key="7">
    <source>
        <dbReference type="Proteomes" id="UP000236497"/>
    </source>
</evidence>
<evidence type="ECO:0000256" key="5">
    <source>
        <dbReference type="PIRSR" id="PIRSR001365-2"/>
    </source>
</evidence>
<dbReference type="InterPro" id="IPR002220">
    <property type="entry name" value="DapA-like"/>
</dbReference>